<dbReference type="Pfam" id="PF02798">
    <property type="entry name" value="GST_N"/>
    <property type="match status" value="1"/>
</dbReference>
<dbReference type="VEuPathDB" id="FungiDB:Z518_06137"/>
<evidence type="ECO:0000259" key="4">
    <source>
        <dbReference type="PROSITE" id="PS50405"/>
    </source>
</evidence>
<dbReference type="SFLD" id="SFLDS00019">
    <property type="entry name" value="Glutathione_Transferase_(cytos"/>
    <property type="match status" value="1"/>
</dbReference>
<dbReference type="EMBL" id="KN847478">
    <property type="protein sequence ID" value="KIX05265.1"/>
    <property type="molecule type" value="Genomic_DNA"/>
</dbReference>
<proteinExistence type="inferred from homology"/>
<comment type="similarity">
    <text evidence="1 2">Belongs to the GST superfamily.</text>
</comment>
<dbReference type="InterPro" id="IPR004046">
    <property type="entry name" value="GST_C"/>
</dbReference>
<dbReference type="SUPFAM" id="SSF47616">
    <property type="entry name" value="GST C-terminal domain-like"/>
    <property type="match status" value="1"/>
</dbReference>
<evidence type="ECO:0000259" key="3">
    <source>
        <dbReference type="PROSITE" id="PS50404"/>
    </source>
</evidence>
<dbReference type="GeneID" id="25294208"/>
<dbReference type="Gene3D" id="1.20.1050.10">
    <property type="match status" value="1"/>
</dbReference>
<dbReference type="CDD" id="cd03188">
    <property type="entry name" value="GST_C_Beta"/>
    <property type="match status" value="1"/>
</dbReference>
<dbReference type="HOGENOM" id="CLU_011226_6_1_1"/>
<accession>A0A0D2J866</accession>
<dbReference type="SFLD" id="SFLDG01150">
    <property type="entry name" value="Main.1:_Beta-like"/>
    <property type="match status" value="1"/>
</dbReference>
<dbReference type="Proteomes" id="UP000053617">
    <property type="component" value="Unassembled WGS sequence"/>
</dbReference>
<dbReference type="AlphaFoldDB" id="A0A0D2J866"/>
<evidence type="ECO:0000313" key="5">
    <source>
        <dbReference type="EMBL" id="KIX05265.1"/>
    </source>
</evidence>
<dbReference type="PANTHER" id="PTHR44051:SF8">
    <property type="entry name" value="GLUTATHIONE S-TRANSFERASE GSTA"/>
    <property type="match status" value="1"/>
</dbReference>
<reference evidence="5 6" key="1">
    <citation type="submission" date="2015-01" db="EMBL/GenBank/DDBJ databases">
        <title>The Genome Sequence of Rhinocladiella mackenzie CBS 650.93.</title>
        <authorList>
            <consortium name="The Broad Institute Genomics Platform"/>
            <person name="Cuomo C."/>
            <person name="de Hoog S."/>
            <person name="Gorbushina A."/>
            <person name="Stielow B."/>
            <person name="Teixiera M."/>
            <person name="Abouelleil A."/>
            <person name="Chapman S.B."/>
            <person name="Priest M."/>
            <person name="Young S.K."/>
            <person name="Wortman J."/>
            <person name="Nusbaum C."/>
            <person name="Birren B."/>
        </authorList>
    </citation>
    <scope>NUCLEOTIDE SEQUENCE [LARGE SCALE GENOMIC DNA]</scope>
    <source>
        <strain evidence="5 6">CBS 650.93</strain>
    </source>
</reference>
<name>A0A0D2J866_9EURO</name>
<evidence type="ECO:0008006" key="7">
    <source>
        <dbReference type="Google" id="ProtNLM"/>
    </source>
</evidence>
<evidence type="ECO:0000256" key="2">
    <source>
        <dbReference type="RuleBase" id="RU003494"/>
    </source>
</evidence>
<gene>
    <name evidence="5" type="ORF">Z518_06137</name>
</gene>
<dbReference type="STRING" id="1442369.A0A0D2J866"/>
<dbReference type="PROSITE" id="PS50404">
    <property type="entry name" value="GST_NTER"/>
    <property type="match status" value="1"/>
</dbReference>
<feature type="domain" description="GST N-terminal" evidence="3">
    <location>
        <begin position="1"/>
        <end position="80"/>
    </location>
</feature>
<dbReference type="RefSeq" id="XP_013272401.1">
    <property type="nucleotide sequence ID" value="XM_013416947.1"/>
</dbReference>
<dbReference type="InterPro" id="IPR036282">
    <property type="entry name" value="Glutathione-S-Trfase_C_sf"/>
</dbReference>
<dbReference type="SFLD" id="SFLDG00358">
    <property type="entry name" value="Main_(cytGST)"/>
    <property type="match status" value="1"/>
</dbReference>
<dbReference type="InterPro" id="IPR004045">
    <property type="entry name" value="Glutathione_S-Trfase_N"/>
</dbReference>
<evidence type="ECO:0000256" key="1">
    <source>
        <dbReference type="ARBA" id="ARBA00007409"/>
    </source>
</evidence>
<dbReference type="InterPro" id="IPR036249">
    <property type="entry name" value="Thioredoxin-like_sf"/>
</dbReference>
<dbReference type="CDD" id="cd03057">
    <property type="entry name" value="GST_N_Beta"/>
    <property type="match status" value="1"/>
</dbReference>
<dbReference type="OrthoDB" id="2309723at2759"/>
<dbReference type="SUPFAM" id="SSF52833">
    <property type="entry name" value="Thioredoxin-like"/>
    <property type="match status" value="1"/>
</dbReference>
<evidence type="ECO:0000313" key="6">
    <source>
        <dbReference type="Proteomes" id="UP000053617"/>
    </source>
</evidence>
<organism evidence="5 6">
    <name type="scientific">Rhinocladiella mackenziei CBS 650.93</name>
    <dbReference type="NCBI Taxonomy" id="1442369"/>
    <lineage>
        <taxon>Eukaryota</taxon>
        <taxon>Fungi</taxon>
        <taxon>Dikarya</taxon>
        <taxon>Ascomycota</taxon>
        <taxon>Pezizomycotina</taxon>
        <taxon>Eurotiomycetes</taxon>
        <taxon>Chaetothyriomycetidae</taxon>
        <taxon>Chaetothyriales</taxon>
        <taxon>Herpotrichiellaceae</taxon>
        <taxon>Rhinocladiella</taxon>
    </lineage>
</organism>
<protein>
    <recommendedName>
        <fullName evidence="7">Glutathione transferase</fullName>
    </recommendedName>
</protein>
<dbReference type="PROSITE" id="PS50405">
    <property type="entry name" value="GST_CTER"/>
    <property type="match status" value="1"/>
</dbReference>
<dbReference type="Pfam" id="PF00043">
    <property type="entry name" value="GST_C"/>
    <property type="match status" value="1"/>
</dbReference>
<keyword evidence="6" id="KW-1185">Reference proteome</keyword>
<dbReference type="InterPro" id="IPR040079">
    <property type="entry name" value="Glutathione_S-Trfase"/>
</dbReference>
<feature type="domain" description="GST C-terminal" evidence="4">
    <location>
        <begin position="85"/>
        <end position="213"/>
    </location>
</feature>
<dbReference type="InterPro" id="IPR010987">
    <property type="entry name" value="Glutathione-S-Trfase_C-like"/>
</dbReference>
<sequence length="213" mass="23849">MASIKLWFSPGACSLAPHILLHEAGMPFETITLSVKAGFPEEFRHLNPKMRVPVLSLNGHVITENPAIMTAISQLAPEKHLMGKTDLDKVRVYEWMNYISGTLHGQAFGGLLRPHRFSDDPSTYNSIKEKSVKTIAECFNHIEQNLSGVHAVGDDFTAVDAFLLVFYRWVARFNWDLQGQYPKYTKLVVEVVKRKAVQDALAAEGVDSLVPKI</sequence>
<dbReference type="PANTHER" id="PTHR44051">
    <property type="entry name" value="GLUTATHIONE S-TRANSFERASE-RELATED"/>
    <property type="match status" value="1"/>
</dbReference>
<dbReference type="Gene3D" id="3.40.30.10">
    <property type="entry name" value="Glutaredoxin"/>
    <property type="match status" value="1"/>
</dbReference>